<accession>A0AB73T097</accession>
<dbReference type="InterPro" id="IPR003313">
    <property type="entry name" value="AraC-bd"/>
</dbReference>
<dbReference type="PANTHER" id="PTHR43280:SF34">
    <property type="entry name" value="ARAC-FAMILY TRANSCRIPTIONAL REGULATOR"/>
    <property type="match status" value="1"/>
</dbReference>
<sequence length="292" mass="33617">MSRLIPENVGKSSGVRYEIVLCQHGRGLFDVPQQQSCIKVLYVLRGQLQIDVNGNSCIVGTGDLFVVLAEELHMITSSSKDDAAFWEIAYDQELLYSASQSASDNKFLFSFTISGRLGQRLFTRNTLVESRISSLIEDMLEEYENPEFCSDIAIRLFLCQLSLWFLRSWKAQDEEKDLTSINDIYSMDLLQKIFTFVDQEYMNKIKMETIASQCNMSYHSFSKFFIAHTGKTFPGYVNEVRLTKSKILLTTTGMNITEIAMEVGYISTSHFIQRFKESNQMTPQQFRKEFNK</sequence>
<keyword evidence="2" id="KW-0238">DNA-binding</keyword>
<keyword evidence="1" id="KW-0805">Transcription regulation</keyword>
<dbReference type="RefSeq" id="WP_109747821.1">
    <property type="nucleotide sequence ID" value="NZ_JANKBI010000022.1"/>
</dbReference>
<dbReference type="PROSITE" id="PS01124">
    <property type="entry name" value="HTH_ARAC_FAMILY_2"/>
    <property type="match status" value="1"/>
</dbReference>
<dbReference type="PRINTS" id="PR00032">
    <property type="entry name" value="HTHARAC"/>
</dbReference>
<comment type="caution">
    <text evidence="5">The sequence shown here is derived from an EMBL/GenBank/DDBJ whole genome shotgun (WGS) entry which is preliminary data.</text>
</comment>
<dbReference type="SUPFAM" id="SSF46689">
    <property type="entry name" value="Homeodomain-like"/>
    <property type="match status" value="2"/>
</dbReference>
<evidence type="ECO:0000256" key="2">
    <source>
        <dbReference type="ARBA" id="ARBA00023125"/>
    </source>
</evidence>
<dbReference type="Pfam" id="PF02311">
    <property type="entry name" value="AraC_binding"/>
    <property type="match status" value="1"/>
</dbReference>
<dbReference type="InterPro" id="IPR018060">
    <property type="entry name" value="HTH_AraC"/>
</dbReference>
<evidence type="ECO:0000313" key="5">
    <source>
        <dbReference type="EMBL" id="PWJ73281.1"/>
    </source>
</evidence>
<dbReference type="AlphaFoldDB" id="A0AB73T097"/>
<dbReference type="InterPro" id="IPR018062">
    <property type="entry name" value="HTH_AraC-typ_CS"/>
</dbReference>
<dbReference type="InterPro" id="IPR020449">
    <property type="entry name" value="Tscrpt_reg_AraC-type_HTH"/>
</dbReference>
<dbReference type="InterPro" id="IPR037923">
    <property type="entry name" value="HTH-like"/>
</dbReference>
<evidence type="ECO:0000313" key="6">
    <source>
        <dbReference type="Proteomes" id="UP000245412"/>
    </source>
</evidence>
<dbReference type="Proteomes" id="UP000245412">
    <property type="component" value="Unassembled WGS sequence"/>
</dbReference>
<dbReference type="InterPro" id="IPR014710">
    <property type="entry name" value="RmlC-like_jellyroll"/>
</dbReference>
<evidence type="ECO:0000256" key="3">
    <source>
        <dbReference type="ARBA" id="ARBA00023163"/>
    </source>
</evidence>
<dbReference type="SMART" id="SM00342">
    <property type="entry name" value="HTH_ARAC"/>
    <property type="match status" value="1"/>
</dbReference>
<evidence type="ECO:0000259" key="4">
    <source>
        <dbReference type="PROSITE" id="PS01124"/>
    </source>
</evidence>
<gene>
    <name evidence="5" type="ORF">C7383_11367</name>
</gene>
<proteinExistence type="predicted"/>
<evidence type="ECO:0000256" key="1">
    <source>
        <dbReference type="ARBA" id="ARBA00023015"/>
    </source>
</evidence>
<dbReference type="Pfam" id="PF12833">
    <property type="entry name" value="HTH_18"/>
    <property type="match status" value="1"/>
</dbReference>
<feature type="domain" description="HTH araC/xylS-type" evidence="4">
    <location>
        <begin position="191"/>
        <end position="289"/>
    </location>
</feature>
<dbReference type="Gene3D" id="2.60.120.10">
    <property type="entry name" value="Jelly Rolls"/>
    <property type="match status" value="1"/>
</dbReference>
<keyword evidence="3" id="KW-0804">Transcription</keyword>
<dbReference type="EMBL" id="QGGY01000013">
    <property type="protein sequence ID" value="PWJ73281.1"/>
    <property type="molecule type" value="Genomic_DNA"/>
</dbReference>
<protein>
    <submittedName>
        <fullName evidence="5">AraC-like DNA-binding protein</fullName>
    </submittedName>
</protein>
<name>A0AB73T097_9FIRM</name>
<dbReference type="InterPro" id="IPR009057">
    <property type="entry name" value="Homeodomain-like_sf"/>
</dbReference>
<keyword evidence="6" id="KW-1185">Reference proteome</keyword>
<reference evidence="5 6" key="1">
    <citation type="submission" date="2018-05" db="EMBL/GenBank/DDBJ databases">
        <authorList>
            <person name="Goeker M."/>
            <person name="Huntemann M."/>
            <person name="Clum A."/>
            <person name="Pillay M."/>
            <person name="Palaniappan K."/>
            <person name="Varghese N."/>
            <person name="Mikhailova N."/>
            <person name="Stamatis D."/>
            <person name="Reddy T."/>
            <person name="Daum C."/>
            <person name="Shapiro N."/>
            <person name="Ivanova N."/>
            <person name="Kyrpides N."/>
            <person name="Woyke T."/>
        </authorList>
    </citation>
    <scope>NUCLEOTIDE SEQUENCE [LARGE SCALE GENOMIC DNA]</scope>
    <source>
        <strain evidence="5 6">DSM 26524</strain>
    </source>
</reference>
<dbReference type="SUPFAM" id="SSF51215">
    <property type="entry name" value="Regulatory protein AraC"/>
    <property type="match status" value="1"/>
</dbReference>
<dbReference type="GO" id="GO:0043565">
    <property type="term" value="F:sequence-specific DNA binding"/>
    <property type="evidence" value="ECO:0007669"/>
    <property type="project" value="InterPro"/>
</dbReference>
<dbReference type="PANTHER" id="PTHR43280">
    <property type="entry name" value="ARAC-FAMILY TRANSCRIPTIONAL REGULATOR"/>
    <property type="match status" value="1"/>
</dbReference>
<dbReference type="Gene3D" id="1.10.10.60">
    <property type="entry name" value="Homeodomain-like"/>
    <property type="match status" value="2"/>
</dbReference>
<organism evidence="5 6">
    <name type="scientific">Murimonas intestini</name>
    <dbReference type="NCBI Taxonomy" id="1337051"/>
    <lineage>
        <taxon>Bacteria</taxon>
        <taxon>Bacillati</taxon>
        <taxon>Bacillota</taxon>
        <taxon>Clostridia</taxon>
        <taxon>Lachnospirales</taxon>
        <taxon>Lachnospiraceae</taxon>
        <taxon>Murimonas</taxon>
    </lineage>
</organism>
<dbReference type="GO" id="GO:0003700">
    <property type="term" value="F:DNA-binding transcription factor activity"/>
    <property type="evidence" value="ECO:0007669"/>
    <property type="project" value="InterPro"/>
</dbReference>
<dbReference type="PROSITE" id="PS00041">
    <property type="entry name" value="HTH_ARAC_FAMILY_1"/>
    <property type="match status" value="1"/>
</dbReference>